<dbReference type="InterPro" id="IPR036271">
    <property type="entry name" value="Tet_transcr_reg_TetR-rel_C_sf"/>
</dbReference>
<dbReference type="GO" id="GO:0003700">
    <property type="term" value="F:DNA-binding transcription factor activity"/>
    <property type="evidence" value="ECO:0007669"/>
    <property type="project" value="TreeGrafter"/>
</dbReference>
<dbReference type="InterPro" id="IPR009057">
    <property type="entry name" value="Homeodomain-like_sf"/>
</dbReference>
<dbReference type="GO" id="GO:0045892">
    <property type="term" value="P:negative regulation of DNA-templated transcription"/>
    <property type="evidence" value="ECO:0007669"/>
    <property type="project" value="InterPro"/>
</dbReference>
<keyword evidence="2 4" id="KW-0238">DNA-binding</keyword>
<evidence type="ECO:0000313" key="6">
    <source>
        <dbReference type="EMBL" id="TDW15829.1"/>
    </source>
</evidence>
<keyword evidence="1" id="KW-0805">Transcription regulation</keyword>
<dbReference type="SUPFAM" id="SSF46689">
    <property type="entry name" value="Homeodomain-like"/>
    <property type="match status" value="1"/>
</dbReference>
<dbReference type="OrthoDB" id="329481at2"/>
<evidence type="ECO:0000313" key="7">
    <source>
        <dbReference type="Proteomes" id="UP000295447"/>
    </source>
</evidence>
<dbReference type="RefSeq" id="WP_134123653.1">
    <property type="nucleotide sequence ID" value="NZ_SODF01000003.1"/>
</dbReference>
<proteinExistence type="predicted"/>
<evidence type="ECO:0000256" key="4">
    <source>
        <dbReference type="PROSITE-ProRule" id="PRU00335"/>
    </source>
</evidence>
<evidence type="ECO:0000256" key="2">
    <source>
        <dbReference type="ARBA" id="ARBA00023125"/>
    </source>
</evidence>
<dbReference type="AlphaFoldDB" id="A0A4R7ZE43"/>
<dbReference type="Gene3D" id="1.10.357.10">
    <property type="entry name" value="Tetracycline Repressor, domain 2"/>
    <property type="match status" value="1"/>
</dbReference>
<comment type="caution">
    <text evidence="6">The sequence shown here is derived from an EMBL/GenBank/DDBJ whole genome shotgun (WGS) entry which is preliminary data.</text>
</comment>
<gene>
    <name evidence="6" type="ORF">EV650_7323</name>
</gene>
<reference evidence="6 7" key="1">
    <citation type="submission" date="2019-03" db="EMBL/GenBank/DDBJ databases">
        <title>Genomic Encyclopedia of Type Strains, Phase III (KMG-III): the genomes of soil and plant-associated and newly described type strains.</title>
        <authorList>
            <person name="Whitman W."/>
        </authorList>
    </citation>
    <scope>NUCLEOTIDE SEQUENCE [LARGE SCALE GENOMIC DNA]</scope>
    <source>
        <strain evidence="6 7">VKM Ac-2570</strain>
    </source>
</reference>
<dbReference type="InterPro" id="IPR050109">
    <property type="entry name" value="HTH-type_TetR-like_transc_reg"/>
</dbReference>
<dbReference type="PANTHER" id="PTHR30055">
    <property type="entry name" value="HTH-TYPE TRANSCRIPTIONAL REGULATOR RUTR"/>
    <property type="match status" value="1"/>
</dbReference>
<evidence type="ECO:0000259" key="5">
    <source>
        <dbReference type="PROSITE" id="PS50977"/>
    </source>
</evidence>
<keyword evidence="7" id="KW-1185">Reference proteome</keyword>
<name>A0A4R7ZE43_9ACTN</name>
<dbReference type="SUPFAM" id="SSF48498">
    <property type="entry name" value="Tetracyclin repressor-like, C-terminal domain"/>
    <property type="match status" value="1"/>
</dbReference>
<feature type="DNA-binding region" description="H-T-H motif" evidence="4">
    <location>
        <begin position="34"/>
        <end position="53"/>
    </location>
</feature>
<dbReference type="GO" id="GO:0000976">
    <property type="term" value="F:transcription cis-regulatory region binding"/>
    <property type="evidence" value="ECO:0007669"/>
    <property type="project" value="TreeGrafter"/>
</dbReference>
<evidence type="ECO:0000256" key="3">
    <source>
        <dbReference type="ARBA" id="ARBA00023163"/>
    </source>
</evidence>
<dbReference type="Proteomes" id="UP000295447">
    <property type="component" value="Unassembled WGS sequence"/>
</dbReference>
<feature type="domain" description="HTH tetR-type" evidence="5">
    <location>
        <begin position="11"/>
        <end position="71"/>
    </location>
</feature>
<evidence type="ECO:0000256" key="1">
    <source>
        <dbReference type="ARBA" id="ARBA00023015"/>
    </source>
</evidence>
<dbReference type="InterPro" id="IPR004111">
    <property type="entry name" value="Repressor_TetR_C"/>
</dbReference>
<protein>
    <submittedName>
        <fullName evidence="6">TetR family transcriptional regulator</fullName>
    </submittedName>
</protein>
<accession>A0A4R7ZE43</accession>
<sequence length="215" mass="23550">MPDRTPPTRPALNREYIAEVALDLIDRIGLATFSMRKLGAELGADPMAAYRHFADQEDLYDGIAELLFDRLDADSLPWATEWTELATAYCERLRTTLLEHPQAVTVFASRPVRSPAAIGTGNRMLESLQAAGFGPADALRITRCLREYTIGHALTMAVPTVDARRRSRKPAPTDPAYNLLAEAADGATPGDHFDPGLQAMLNGFSAGRGRTRGRR</sequence>
<dbReference type="EMBL" id="SODF01000003">
    <property type="protein sequence ID" value="TDW15829.1"/>
    <property type="molecule type" value="Genomic_DNA"/>
</dbReference>
<keyword evidence="3" id="KW-0804">Transcription</keyword>
<dbReference type="PROSITE" id="PS50977">
    <property type="entry name" value="HTH_TETR_2"/>
    <property type="match status" value="1"/>
</dbReference>
<dbReference type="Pfam" id="PF02909">
    <property type="entry name" value="TetR_C_1"/>
    <property type="match status" value="1"/>
</dbReference>
<organism evidence="6 7">
    <name type="scientific">Kribbella kalugense</name>
    <dbReference type="NCBI Taxonomy" id="2512221"/>
    <lineage>
        <taxon>Bacteria</taxon>
        <taxon>Bacillati</taxon>
        <taxon>Actinomycetota</taxon>
        <taxon>Actinomycetes</taxon>
        <taxon>Propionibacteriales</taxon>
        <taxon>Kribbellaceae</taxon>
        <taxon>Kribbella</taxon>
    </lineage>
</organism>
<dbReference type="InterPro" id="IPR001647">
    <property type="entry name" value="HTH_TetR"/>
</dbReference>
<dbReference type="PANTHER" id="PTHR30055:SF151">
    <property type="entry name" value="TRANSCRIPTIONAL REGULATORY PROTEIN"/>
    <property type="match status" value="1"/>
</dbReference>